<keyword evidence="1" id="KW-1133">Transmembrane helix</keyword>
<dbReference type="Proteomes" id="UP000221168">
    <property type="component" value="Unassembled WGS sequence"/>
</dbReference>
<organism evidence="2 3">
    <name type="scientific">Zhengella mangrovi</name>
    <dbReference type="NCBI Taxonomy" id="1982044"/>
    <lineage>
        <taxon>Bacteria</taxon>
        <taxon>Pseudomonadati</taxon>
        <taxon>Pseudomonadota</taxon>
        <taxon>Alphaproteobacteria</taxon>
        <taxon>Hyphomicrobiales</taxon>
        <taxon>Notoacmeibacteraceae</taxon>
        <taxon>Zhengella</taxon>
    </lineage>
</organism>
<evidence type="ECO:0000256" key="1">
    <source>
        <dbReference type="SAM" id="Phobius"/>
    </source>
</evidence>
<dbReference type="EMBL" id="PDVP01000002">
    <property type="protein sequence ID" value="PHP67883.1"/>
    <property type="molecule type" value="Genomic_DNA"/>
</dbReference>
<keyword evidence="3" id="KW-1185">Reference proteome</keyword>
<feature type="transmembrane region" description="Helical" evidence="1">
    <location>
        <begin position="151"/>
        <end position="170"/>
    </location>
</feature>
<gene>
    <name evidence="2" type="ORF">CSC94_04165</name>
</gene>
<dbReference type="RefSeq" id="WP_099304131.1">
    <property type="nucleotide sequence ID" value="NZ_PDVP01000002.1"/>
</dbReference>
<accession>A0A2G1QQU7</accession>
<feature type="transmembrane region" description="Helical" evidence="1">
    <location>
        <begin position="182"/>
        <end position="204"/>
    </location>
</feature>
<sequence length="450" mass="48046">MAALGPGVTPAWAHVSEGGLILLLPTGVYITSGVAAVVLTILALLLLPRGVTGALFASLRLPLSAIEGLRTATRLLALALLLALVAAGFLGTRDPLENPLPLMLWTVWWIMLAFLQALVGDLWRWINPFAGVAWLVGRAGRRNGIARLPEHFGMLPAIGLYLCFAIFYLADIAPDDPDRLAAVVSGYLAFTAAMMVIFGPDTWLERGEFVSVLMGLLARVAPLARREDGLRLGLWGHAIAHGRALPATLCLLILMIMATGSFDGINETFAWLGFIGVNPLEFPGRSAVWLSTVLGLLATMAVFVAVFAAAIRSGVWLAGETDRFGEAFRRQAPAILPIAAGYHLAHYLSVVLVNGQYVLEMLTHAFHEHGAQDEVTTGFLNATDTVRVLFLTQAGAVVAGHVIAIMAAHAIALSMFPSNRKALASQLPLIAVMIAFTLFGLWLLATPRGA</sequence>
<protein>
    <recommendedName>
        <fullName evidence="4">Fenitrothion hydrolase</fullName>
    </recommendedName>
</protein>
<dbReference type="OrthoDB" id="8168962at2"/>
<keyword evidence="1" id="KW-0472">Membrane</keyword>
<reference evidence="2 3" key="1">
    <citation type="submission" date="2017-10" db="EMBL/GenBank/DDBJ databases">
        <title>Sedimentibacterium mangrovi gen. nov., sp. nov., a novel member of family Phyllobacteriacea isolated from mangrove sediment.</title>
        <authorList>
            <person name="Liao H."/>
            <person name="Tian Y."/>
        </authorList>
    </citation>
    <scope>NUCLEOTIDE SEQUENCE [LARGE SCALE GENOMIC DNA]</scope>
    <source>
        <strain evidence="2 3">X9-2-2</strain>
    </source>
</reference>
<feature type="transmembrane region" description="Helical" evidence="1">
    <location>
        <begin position="388"/>
        <end position="415"/>
    </location>
</feature>
<evidence type="ECO:0008006" key="4">
    <source>
        <dbReference type="Google" id="ProtNLM"/>
    </source>
</evidence>
<feature type="transmembrane region" description="Helical" evidence="1">
    <location>
        <begin position="68"/>
        <end position="90"/>
    </location>
</feature>
<evidence type="ECO:0000313" key="2">
    <source>
        <dbReference type="EMBL" id="PHP67883.1"/>
    </source>
</evidence>
<feature type="transmembrane region" description="Helical" evidence="1">
    <location>
        <begin position="102"/>
        <end position="119"/>
    </location>
</feature>
<keyword evidence="1" id="KW-0812">Transmembrane</keyword>
<dbReference type="AlphaFoldDB" id="A0A2G1QQU7"/>
<comment type="caution">
    <text evidence="2">The sequence shown here is derived from an EMBL/GenBank/DDBJ whole genome shotgun (WGS) entry which is preliminary data.</text>
</comment>
<feature type="transmembrane region" description="Helical" evidence="1">
    <location>
        <begin position="427"/>
        <end position="445"/>
    </location>
</feature>
<name>A0A2G1QQU7_9HYPH</name>
<feature type="transmembrane region" description="Helical" evidence="1">
    <location>
        <begin position="287"/>
        <end position="311"/>
    </location>
</feature>
<feature type="transmembrane region" description="Helical" evidence="1">
    <location>
        <begin position="244"/>
        <end position="262"/>
    </location>
</feature>
<evidence type="ECO:0000313" key="3">
    <source>
        <dbReference type="Proteomes" id="UP000221168"/>
    </source>
</evidence>
<feature type="transmembrane region" description="Helical" evidence="1">
    <location>
        <begin position="20"/>
        <end position="47"/>
    </location>
</feature>
<proteinExistence type="predicted"/>